<accession>A0A8X6I6K5</accession>
<name>A0A8X6I6K5_NEPPI</name>
<proteinExistence type="predicted"/>
<dbReference type="AlphaFoldDB" id="A0A8X6I6K5"/>
<evidence type="ECO:0000313" key="1">
    <source>
        <dbReference type="EMBL" id="GFS32264.1"/>
    </source>
</evidence>
<dbReference type="OrthoDB" id="6431331at2759"/>
<comment type="caution">
    <text evidence="1">The sequence shown here is derived from an EMBL/GenBank/DDBJ whole genome shotgun (WGS) entry which is preliminary data.</text>
</comment>
<evidence type="ECO:0000313" key="2">
    <source>
        <dbReference type="Proteomes" id="UP000887013"/>
    </source>
</evidence>
<reference evidence="1" key="1">
    <citation type="submission" date="2020-08" db="EMBL/GenBank/DDBJ databases">
        <title>Multicomponent nature underlies the extraordinary mechanical properties of spider dragline silk.</title>
        <authorList>
            <person name="Kono N."/>
            <person name="Nakamura H."/>
            <person name="Mori M."/>
            <person name="Yoshida Y."/>
            <person name="Ohtoshi R."/>
            <person name="Malay A.D."/>
            <person name="Moran D.A.P."/>
            <person name="Tomita M."/>
            <person name="Numata K."/>
            <person name="Arakawa K."/>
        </authorList>
    </citation>
    <scope>NUCLEOTIDE SEQUENCE</scope>
</reference>
<keyword evidence="2" id="KW-1185">Reference proteome</keyword>
<dbReference type="InterPro" id="IPR010463">
    <property type="entry name" value="DUF1057"/>
</dbReference>
<dbReference type="PANTHER" id="PTHR47533">
    <property type="entry name" value="PROTEIN CBG21859"/>
    <property type="match status" value="1"/>
</dbReference>
<dbReference type="Pfam" id="PF06342">
    <property type="entry name" value="DUF1057"/>
    <property type="match status" value="1"/>
</dbReference>
<dbReference type="Proteomes" id="UP000887013">
    <property type="component" value="Unassembled WGS sequence"/>
</dbReference>
<sequence>DFLRALRVPSVDMILCHSSALFPSLQLSLNNKDISVNSLALINPTGLEIPRLLQPVGFIKPLCRLSEFPMGFQLTKMVGKRLAKKPELKGGTFEEHFLSAFTLLHSNIPERAASFQMLLDQNFPVFLAYSHNDKLISRKTSRKMADMMVVSRDIIIYDEDGKAKGSGGINPFRKVMAFEKGSHFLTRTYPDIISEAVSSFLFDQFQNRVK</sequence>
<dbReference type="PANTHER" id="PTHR47533:SF4">
    <property type="entry name" value="AB HYDROLASE-1 DOMAIN-CONTAINING PROTEIN"/>
    <property type="match status" value="1"/>
</dbReference>
<evidence type="ECO:0008006" key="3">
    <source>
        <dbReference type="Google" id="ProtNLM"/>
    </source>
</evidence>
<dbReference type="EMBL" id="BMAW01087922">
    <property type="protein sequence ID" value="GFS32264.1"/>
    <property type="molecule type" value="Genomic_DNA"/>
</dbReference>
<protein>
    <recommendedName>
        <fullName evidence="3">Alpha/beta hydrolase</fullName>
    </recommendedName>
</protein>
<organism evidence="1 2">
    <name type="scientific">Nephila pilipes</name>
    <name type="common">Giant wood spider</name>
    <name type="synonym">Nephila maculata</name>
    <dbReference type="NCBI Taxonomy" id="299642"/>
    <lineage>
        <taxon>Eukaryota</taxon>
        <taxon>Metazoa</taxon>
        <taxon>Ecdysozoa</taxon>
        <taxon>Arthropoda</taxon>
        <taxon>Chelicerata</taxon>
        <taxon>Arachnida</taxon>
        <taxon>Araneae</taxon>
        <taxon>Araneomorphae</taxon>
        <taxon>Entelegynae</taxon>
        <taxon>Araneoidea</taxon>
        <taxon>Nephilidae</taxon>
        <taxon>Nephila</taxon>
    </lineage>
</organism>
<gene>
    <name evidence="1" type="primary">NCL1_38895</name>
    <name evidence="1" type="ORF">NPIL_458471</name>
</gene>
<feature type="non-terminal residue" evidence="1">
    <location>
        <position position="210"/>
    </location>
</feature>